<reference evidence="2" key="3">
    <citation type="submission" date="2020-06" db="EMBL/GenBank/DDBJ databases">
        <title>Helianthus annuus Genome sequencing and assembly Release 2.</title>
        <authorList>
            <person name="Gouzy J."/>
            <person name="Langlade N."/>
            <person name="Munos S."/>
        </authorList>
    </citation>
    <scope>NUCLEOTIDE SEQUENCE</scope>
    <source>
        <tissue evidence="2">Leaves</tissue>
    </source>
</reference>
<evidence type="ECO:0000256" key="1">
    <source>
        <dbReference type="SAM" id="MobiDB-lite"/>
    </source>
</evidence>
<gene>
    <name evidence="3" type="ORF">HannXRQ_Chr03g0079631</name>
    <name evidence="2" type="ORF">HanXRQr2_Chr03g0116381</name>
</gene>
<proteinExistence type="predicted"/>
<dbReference type="Proteomes" id="UP000215914">
    <property type="component" value="Chromosome 3"/>
</dbReference>
<feature type="compositionally biased region" description="Low complexity" evidence="1">
    <location>
        <begin position="46"/>
        <end position="55"/>
    </location>
</feature>
<feature type="region of interest" description="Disordered" evidence="1">
    <location>
        <begin position="1"/>
        <end position="93"/>
    </location>
</feature>
<evidence type="ECO:0000313" key="2">
    <source>
        <dbReference type="EMBL" id="KAF5814902.1"/>
    </source>
</evidence>
<reference evidence="3" key="2">
    <citation type="submission" date="2017-02" db="EMBL/GenBank/DDBJ databases">
        <title>Sunflower complete genome.</title>
        <authorList>
            <person name="Langlade N."/>
            <person name="Munos S."/>
        </authorList>
    </citation>
    <scope>NUCLEOTIDE SEQUENCE [LARGE SCALE GENOMIC DNA]</scope>
    <source>
        <tissue evidence="3">Leaves</tissue>
    </source>
</reference>
<dbReference type="Gramene" id="mRNA:HanXRQr2_Chr03g0116381">
    <property type="protein sequence ID" value="mRNA:HanXRQr2_Chr03g0116381"/>
    <property type="gene ID" value="HanXRQr2_Chr03g0116381"/>
</dbReference>
<dbReference type="InParanoid" id="A0A251VA06"/>
<name>A0A251VA06_HELAN</name>
<dbReference type="AlphaFoldDB" id="A0A251VA06"/>
<feature type="compositionally biased region" description="Polar residues" evidence="1">
    <location>
        <begin position="9"/>
        <end position="30"/>
    </location>
</feature>
<evidence type="ECO:0000313" key="4">
    <source>
        <dbReference type="Proteomes" id="UP000215914"/>
    </source>
</evidence>
<reference evidence="2 4" key="1">
    <citation type="journal article" date="2017" name="Nature">
        <title>The sunflower genome provides insights into oil metabolism, flowering and Asterid evolution.</title>
        <authorList>
            <person name="Badouin H."/>
            <person name="Gouzy J."/>
            <person name="Grassa C.J."/>
            <person name="Murat F."/>
            <person name="Staton S.E."/>
            <person name="Cottret L."/>
            <person name="Lelandais-Briere C."/>
            <person name="Owens G.L."/>
            <person name="Carrere S."/>
            <person name="Mayjonade B."/>
            <person name="Legrand L."/>
            <person name="Gill N."/>
            <person name="Kane N.C."/>
            <person name="Bowers J.E."/>
            <person name="Hubner S."/>
            <person name="Bellec A."/>
            <person name="Berard A."/>
            <person name="Berges H."/>
            <person name="Blanchet N."/>
            <person name="Boniface M.C."/>
            <person name="Brunel D."/>
            <person name="Catrice O."/>
            <person name="Chaidir N."/>
            <person name="Claudel C."/>
            <person name="Donnadieu C."/>
            <person name="Faraut T."/>
            <person name="Fievet G."/>
            <person name="Helmstetter N."/>
            <person name="King M."/>
            <person name="Knapp S.J."/>
            <person name="Lai Z."/>
            <person name="Le Paslier M.C."/>
            <person name="Lippi Y."/>
            <person name="Lorenzon L."/>
            <person name="Mandel J.R."/>
            <person name="Marage G."/>
            <person name="Marchand G."/>
            <person name="Marquand E."/>
            <person name="Bret-Mestries E."/>
            <person name="Morien E."/>
            <person name="Nambeesan S."/>
            <person name="Nguyen T."/>
            <person name="Pegot-Espagnet P."/>
            <person name="Pouilly N."/>
            <person name="Raftis F."/>
            <person name="Sallet E."/>
            <person name="Schiex T."/>
            <person name="Thomas J."/>
            <person name="Vandecasteele C."/>
            <person name="Vares D."/>
            <person name="Vear F."/>
            <person name="Vautrin S."/>
            <person name="Crespi M."/>
            <person name="Mangin B."/>
            <person name="Burke J.M."/>
            <person name="Salse J."/>
            <person name="Munos S."/>
            <person name="Vincourt P."/>
            <person name="Rieseberg L.H."/>
            <person name="Langlade N.B."/>
        </authorList>
    </citation>
    <scope>NUCLEOTIDE SEQUENCE [LARGE SCALE GENOMIC DNA]</scope>
    <source>
        <strain evidence="4">cv. SF193</strain>
        <tissue evidence="2">Leaves</tissue>
    </source>
</reference>
<keyword evidence="4" id="KW-1185">Reference proteome</keyword>
<accession>A0A251VA06</accession>
<dbReference type="EMBL" id="MNCJ02000318">
    <property type="protein sequence ID" value="KAF5814902.1"/>
    <property type="molecule type" value="Genomic_DNA"/>
</dbReference>
<organism evidence="3 4">
    <name type="scientific">Helianthus annuus</name>
    <name type="common">Common sunflower</name>
    <dbReference type="NCBI Taxonomy" id="4232"/>
    <lineage>
        <taxon>Eukaryota</taxon>
        <taxon>Viridiplantae</taxon>
        <taxon>Streptophyta</taxon>
        <taxon>Embryophyta</taxon>
        <taxon>Tracheophyta</taxon>
        <taxon>Spermatophyta</taxon>
        <taxon>Magnoliopsida</taxon>
        <taxon>eudicotyledons</taxon>
        <taxon>Gunneridae</taxon>
        <taxon>Pentapetalae</taxon>
        <taxon>asterids</taxon>
        <taxon>campanulids</taxon>
        <taxon>Asterales</taxon>
        <taxon>Asteraceae</taxon>
        <taxon>Asteroideae</taxon>
        <taxon>Heliantheae alliance</taxon>
        <taxon>Heliantheae</taxon>
        <taxon>Helianthus</taxon>
    </lineage>
</organism>
<evidence type="ECO:0000313" key="3">
    <source>
        <dbReference type="EMBL" id="OTG31792.1"/>
    </source>
</evidence>
<dbReference type="EMBL" id="CM007892">
    <property type="protein sequence ID" value="OTG31792.1"/>
    <property type="molecule type" value="Genomic_DNA"/>
</dbReference>
<protein>
    <submittedName>
        <fullName evidence="3">Uncharacterized protein</fullName>
    </submittedName>
</protein>
<sequence>MQRTHKQKSFSSLLDNPRSSTLNTWTLRASEQQRRLHPQRPPPLRPSFSSRQPSSNKVSFEVKSLRTTEPQPPQNQQPFLRCGGIKCHTDHTK</sequence>